<dbReference type="AlphaFoldDB" id="A0A1L3I1G7"/>
<evidence type="ECO:0000313" key="2">
    <source>
        <dbReference type="EMBL" id="APG45975.1"/>
    </source>
</evidence>
<evidence type="ECO:0000313" key="3">
    <source>
        <dbReference type="Proteomes" id="UP000183859"/>
    </source>
</evidence>
<evidence type="ECO:0008006" key="4">
    <source>
        <dbReference type="Google" id="ProtNLM"/>
    </source>
</evidence>
<proteinExistence type="predicted"/>
<sequence precursor="true">MVSCRLTYAVAMLKAAPTLLVACLPLAALADGPQVTDATAQQTGGSWRIDVTLSHPDTGWNHYADGWRLLDMEGNVLGLRELAHPHVNEQPFTRSLAGVTLPEGLDAVLIQARCNVDGWSEATYILPLACTSC</sequence>
<reference evidence="3" key="1">
    <citation type="submission" date="2016-07" db="EMBL/GenBank/DDBJ databases">
        <title>Phaeobacter portensis sp. nov., a tropodithietic acid producing bacterium isolated from a German harbor.</title>
        <authorList>
            <person name="Freese H.M."/>
            <person name="Bunk B."/>
            <person name="Breider S."/>
            <person name="Brinkhoff T."/>
        </authorList>
    </citation>
    <scope>NUCLEOTIDE SEQUENCE [LARGE SCALE GENOMIC DNA]</scope>
    <source>
        <strain evidence="3">P97</strain>
    </source>
</reference>
<dbReference type="KEGG" id="php:PhaeoP97_00531"/>
<name>A0A1L3I1G7_9RHOB</name>
<organism evidence="2 3">
    <name type="scientific">Phaeobacter porticola</name>
    <dbReference type="NCBI Taxonomy" id="1844006"/>
    <lineage>
        <taxon>Bacteria</taxon>
        <taxon>Pseudomonadati</taxon>
        <taxon>Pseudomonadota</taxon>
        <taxon>Alphaproteobacteria</taxon>
        <taxon>Rhodobacterales</taxon>
        <taxon>Roseobacteraceae</taxon>
        <taxon>Phaeobacter</taxon>
    </lineage>
</organism>
<dbReference type="Proteomes" id="UP000183859">
    <property type="component" value="Chromosome"/>
</dbReference>
<gene>
    <name evidence="2" type="ORF">PhaeoP97_00531</name>
</gene>
<protein>
    <recommendedName>
        <fullName evidence="4">Secreted protein</fullName>
    </recommendedName>
</protein>
<dbReference type="EMBL" id="CP016364">
    <property type="protein sequence ID" value="APG45975.1"/>
    <property type="molecule type" value="Genomic_DNA"/>
</dbReference>
<keyword evidence="1" id="KW-0732">Signal</keyword>
<feature type="signal peptide" evidence="1">
    <location>
        <begin position="1"/>
        <end position="30"/>
    </location>
</feature>
<accession>A0A1L3I1G7</accession>
<feature type="chain" id="PRO_5012114571" description="Secreted protein" evidence="1">
    <location>
        <begin position="31"/>
        <end position="133"/>
    </location>
</feature>
<evidence type="ECO:0000256" key="1">
    <source>
        <dbReference type="SAM" id="SignalP"/>
    </source>
</evidence>
<keyword evidence="3" id="KW-1185">Reference proteome</keyword>
<dbReference type="STRING" id="1844006.PhaeoP97_00531"/>